<dbReference type="GO" id="GO:0009279">
    <property type="term" value="C:cell outer membrane"/>
    <property type="evidence" value="ECO:0007669"/>
    <property type="project" value="UniProtKB-SubCell"/>
</dbReference>
<evidence type="ECO:0000256" key="11">
    <source>
        <dbReference type="ARBA" id="ARBA00023237"/>
    </source>
</evidence>
<dbReference type="SUPFAM" id="SSF49464">
    <property type="entry name" value="Carboxypeptidase regulatory domain-like"/>
    <property type="match status" value="1"/>
</dbReference>
<keyword evidence="5 12" id="KW-0812">Transmembrane</keyword>
<evidence type="ECO:0000313" key="17">
    <source>
        <dbReference type="EMBL" id="RPD42699.1"/>
    </source>
</evidence>
<comment type="caution">
    <text evidence="17">The sequence shown here is derived from an EMBL/GenBank/DDBJ whole genome shotgun (WGS) entry which is preliminary data.</text>
</comment>
<dbReference type="Pfam" id="PF00593">
    <property type="entry name" value="TonB_dep_Rec_b-barrel"/>
    <property type="match status" value="1"/>
</dbReference>
<dbReference type="InterPro" id="IPR000531">
    <property type="entry name" value="Beta-barrel_TonB"/>
</dbReference>
<dbReference type="Proteomes" id="UP000279089">
    <property type="component" value="Unassembled WGS sequence"/>
</dbReference>
<evidence type="ECO:0000256" key="13">
    <source>
        <dbReference type="RuleBase" id="RU003357"/>
    </source>
</evidence>
<evidence type="ECO:0000256" key="9">
    <source>
        <dbReference type="ARBA" id="ARBA00023077"/>
    </source>
</evidence>
<keyword evidence="6 14" id="KW-0732">Signal</keyword>
<dbReference type="PANTHER" id="PTHR32552:SF68">
    <property type="entry name" value="FERRICHROME OUTER MEMBRANE TRANSPORTER_PHAGE RECEPTOR"/>
    <property type="match status" value="1"/>
</dbReference>
<evidence type="ECO:0000256" key="14">
    <source>
        <dbReference type="SAM" id="SignalP"/>
    </source>
</evidence>
<reference evidence="18" key="1">
    <citation type="submission" date="2018-11" db="EMBL/GenBank/DDBJ databases">
        <title>Chitinophaga lutea sp.nov., isolate from arsenic contaminated soil.</title>
        <authorList>
            <person name="Zong Y."/>
        </authorList>
    </citation>
    <scope>NUCLEOTIDE SEQUENCE [LARGE SCALE GENOMIC DNA]</scope>
    <source>
        <strain evidence="18">YLT18</strain>
    </source>
</reference>
<dbReference type="OrthoDB" id="9761152at2"/>
<dbReference type="AlphaFoldDB" id="A0A3N4MT45"/>
<feature type="domain" description="TonB-dependent receptor plug" evidence="16">
    <location>
        <begin position="112"/>
        <end position="220"/>
    </location>
</feature>
<dbReference type="RefSeq" id="WP_120515673.1">
    <property type="nucleotide sequence ID" value="NZ_QXZY01000003.1"/>
</dbReference>
<name>A0A3N4MT45_9BACT</name>
<accession>A0A3N4MT45</accession>
<proteinExistence type="inferred from homology"/>
<dbReference type="GO" id="GO:0015344">
    <property type="term" value="F:siderophore uptake transmembrane transporter activity"/>
    <property type="evidence" value="ECO:0007669"/>
    <property type="project" value="TreeGrafter"/>
</dbReference>
<evidence type="ECO:0000256" key="7">
    <source>
        <dbReference type="ARBA" id="ARBA00023004"/>
    </source>
</evidence>
<feature type="chain" id="PRO_5018167097" evidence="14">
    <location>
        <begin position="19"/>
        <end position="791"/>
    </location>
</feature>
<sequence length="791" mass="88562">MKTMILLALLSLTGFAQAQTRVSGTVTDRNTGKPLEGATVAVLNGPSTFTNAKGQYRITIPSQATAILQASFLGFSSQRDTLQPGATSADFSLQETGLFVKAVEIASLRAGRNAPFTKSDLSKEDIAKQNLGQDLPLLLNQLPSVVTSSDAGAGVGYTGLRVRGSDITRINVTVNGIPVNDAESQGTFFVNMPDFASSVNSIQLQRGVGTSTNGAGAFGATLNLSTNEYNEKAYGEVNAGYGSFDTWKTTVKAGSGLINNHFTFDARLSKISSNGYVDRASSDLKSFYTSAAYISKKTAVRLNVFSGKEKTYQAWNGIDQNHLDTDRTYNPSGAIESKPGQFYDNETDNYQQDHYQLFFNQALRPDLNFNIALHYTRGRGYYENYLNGENYTDYGVQAPIVNGTPITTTDLIRQLWLDNHFYGGIFSFRQEFNRFNWSGGGGWNRYDGKHYGKVIWAENGGFDKDYRWYDLTAHKKDFNIYWKGEIAITQKLRVFVDAQYRRVNYELNGFRKNPGLMVHEKYNFFNPKGGLTFQLNDQQHVYASYAIGNKEPNRDDFEVVAAETPKHETLRNLEAGYVLHAQRAGLQANVYYMNYKNQLVLTGRINDVGAYARTNIPESYRLGLELEGYYNLCPQLTLAGNAALSRNRIPDFSEFVDDWDNGGQKVVSYKDRDISFSPELVLGYTITARPIKGLSIDWLGKYVSRQYLDNTSDLARSLKAYLVNDLRFNYTVPQTFFRELSLQLMLNNIFDVKYVPNGFTYAYIEEGVQKASNGYLPMATFNFMTGVKIAF</sequence>
<keyword evidence="2 12" id="KW-0813">Transport</keyword>
<keyword evidence="17" id="KW-0675">Receptor</keyword>
<dbReference type="InterPro" id="IPR008969">
    <property type="entry name" value="CarboxyPept-like_regulatory"/>
</dbReference>
<evidence type="ECO:0000256" key="10">
    <source>
        <dbReference type="ARBA" id="ARBA00023136"/>
    </source>
</evidence>
<keyword evidence="8" id="KW-0406">Ion transport</keyword>
<comment type="subcellular location">
    <subcellularLocation>
        <location evidence="1 12">Cell outer membrane</location>
        <topology evidence="1 12">Multi-pass membrane protein</topology>
    </subcellularLocation>
</comment>
<evidence type="ECO:0000256" key="12">
    <source>
        <dbReference type="PROSITE-ProRule" id="PRU01360"/>
    </source>
</evidence>
<evidence type="ECO:0000259" key="16">
    <source>
        <dbReference type="Pfam" id="PF07715"/>
    </source>
</evidence>
<keyword evidence="11 12" id="KW-0998">Cell outer membrane</keyword>
<dbReference type="InterPro" id="IPR012910">
    <property type="entry name" value="Plug_dom"/>
</dbReference>
<keyword evidence="18" id="KW-1185">Reference proteome</keyword>
<organism evidence="17 18">
    <name type="scientific">Chitinophaga barathri</name>
    <dbReference type="NCBI Taxonomy" id="1647451"/>
    <lineage>
        <taxon>Bacteria</taxon>
        <taxon>Pseudomonadati</taxon>
        <taxon>Bacteroidota</taxon>
        <taxon>Chitinophagia</taxon>
        <taxon>Chitinophagales</taxon>
        <taxon>Chitinophagaceae</taxon>
        <taxon>Chitinophaga</taxon>
    </lineage>
</organism>
<keyword evidence="3 12" id="KW-1134">Transmembrane beta strand</keyword>
<evidence type="ECO:0000256" key="4">
    <source>
        <dbReference type="ARBA" id="ARBA00022496"/>
    </source>
</evidence>
<keyword evidence="7" id="KW-0408">Iron</keyword>
<dbReference type="EMBL" id="RMBX01000002">
    <property type="protein sequence ID" value="RPD42699.1"/>
    <property type="molecule type" value="Genomic_DNA"/>
</dbReference>
<dbReference type="SUPFAM" id="SSF56935">
    <property type="entry name" value="Porins"/>
    <property type="match status" value="1"/>
</dbReference>
<dbReference type="Gene3D" id="2.40.170.20">
    <property type="entry name" value="TonB-dependent receptor, beta-barrel domain"/>
    <property type="match status" value="1"/>
</dbReference>
<dbReference type="Pfam" id="PF13620">
    <property type="entry name" value="CarboxypepD_reg"/>
    <property type="match status" value="1"/>
</dbReference>
<dbReference type="PANTHER" id="PTHR32552">
    <property type="entry name" value="FERRICHROME IRON RECEPTOR-RELATED"/>
    <property type="match status" value="1"/>
</dbReference>
<dbReference type="InterPro" id="IPR036942">
    <property type="entry name" value="Beta-barrel_TonB_sf"/>
</dbReference>
<evidence type="ECO:0000256" key="5">
    <source>
        <dbReference type="ARBA" id="ARBA00022692"/>
    </source>
</evidence>
<dbReference type="InterPro" id="IPR039426">
    <property type="entry name" value="TonB-dep_rcpt-like"/>
</dbReference>
<evidence type="ECO:0000256" key="2">
    <source>
        <dbReference type="ARBA" id="ARBA00022448"/>
    </source>
</evidence>
<dbReference type="PROSITE" id="PS52016">
    <property type="entry name" value="TONB_DEPENDENT_REC_3"/>
    <property type="match status" value="1"/>
</dbReference>
<dbReference type="Gene3D" id="2.60.40.1120">
    <property type="entry name" value="Carboxypeptidase-like, regulatory domain"/>
    <property type="match status" value="1"/>
</dbReference>
<evidence type="ECO:0000256" key="3">
    <source>
        <dbReference type="ARBA" id="ARBA00022452"/>
    </source>
</evidence>
<keyword evidence="4" id="KW-0410">Iron transport</keyword>
<evidence type="ECO:0000256" key="6">
    <source>
        <dbReference type="ARBA" id="ARBA00022729"/>
    </source>
</evidence>
<dbReference type="Pfam" id="PF07715">
    <property type="entry name" value="Plug"/>
    <property type="match status" value="1"/>
</dbReference>
<feature type="domain" description="TonB-dependent receptor-like beta-barrel" evidence="15">
    <location>
        <begin position="305"/>
        <end position="749"/>
    </location>
</feature>
<evidence type="ECO:0000256" key="8">
    <source>
        <dbReference type="ARBA" id="ARBA00023065"/>
    </source>
</evidence>
<dbReference type="Gene3D" id="2.170.130.10">
    <property type="entry name" value="TonB-dependent receptor, plug domain"/>
    <property type="match status" value="1"/>
</dbReference>
<keyword evidence="9 13" id="KW-0798">TonB box</keyword>
<protein>
    <submittedName>
        <fullName evidence="17">TonB-dependent receptor</fullName>
    </submittedName>
</protein>
<feature type="signal peptide" evidence="14">
    <location>
        <begin position="1"/>
        <end position="18"/>
    </location>
</feature>
<evidence type="ECO:0000256" key="1">
    <source>
        <dbReference type="ARBA" id="ARBA00004571"/>
    </source>
</evidence>
<dbReference type="InterPro" id="IPR037066">
    <property type="entry name" value="Plug_dom_sf"/>
</dbReference>
<keyword evidence="10 12" id="KW-0472">Membrane</keyword>
<comment type="similarity">
    <text evidence="12 13">Belongs to the TonB-dependent receptor family.</text>
</comment>
<gene>
    <name evidence="17" type="ORF">EG028_04440</name>
</gene>
<evidence type="ECO:0000259" key="15">
    <source>
        <dbReference type="Pfam" id="PF00593"/>
    </source>
</evidence>
<evidence type="ECO:0000313" key="18">
    <source>
        <dbReference type="Proteomes" id="UP000279089"/>
    </source>
</evidence>